<reference evidence="1" key="1">
    <citation type="submission" date="2018-05" db="EMBL/GenBank/DDBJ databases">
        <authorList>
            <person name="Lanie J.A."/>
            <person name="Ng W.-L."/>
            <person name="Kazmierczak K.M."/>
            <person name="Andrzejewski T.M."/>
            <person name="Davidsen T.M."/>
            <person name="Wayne K.J."/>
            <person name="Tettelin H."/>
            <person name="Glass J.I."/>
            <person name="Rusch D."/>
            <person name="Podicherti R."/>
            <person name="Tsui H.-C.T."/>
            <person name="Winkler M.E."/>
        </authorList>
    </citation>
    <scope>NUCLEOTIDE SEQUENCE</scope>
</reference>
<dbReference type="EMBL" id="UINC01094424">
    <property type="protein sequence ID" value="SVC49650.1"/>
    <property type="molecule type" value="Genomic_DNA"/>
</dbReference>
<sequence length="192" mass="21431">VAAAQGELDSGSFSRVLDIESERLRLENESVGYDEASHFHVRTQFEALSGAPVENERLRAACQRTQSTDESLKRLGEEYAAAEQRAEVLAQRRLELAAILEKLTNVDSHCQAAGTQVDSLRHERDGLLECRGSLQSRQQHLATIAEQATVVAARRRELERDEWLYGQLVEAFSKDGIQALVIESANPEIEDE</sequence>
<organism evidence="1">
    <name type="scientific">marine metagenome</name>
    <dbReference type="NCBI Taxonomy" id="408172"/>
    <lineage>
        <taxon>unclassified sequences</taxon>
        <taxon>metagenomes</taxon>
        <taxon>ecological metagenomes</taxon>
    </lineage>
</organism>
<name>A0A382MLZ8_9ZZZZ</name>
<accession>A0A382MLZ8</accession>
<feature type="non-terminal residue" evidence="1">
    <location>
        <position position="1"/>
    </location>
</feature>
<protein>
    <submittedName>
        <fullName evidence="1">Uncharacterized protein</fullName>
    </submittedName>
</protein>
<evidence type="ECO:0000313" key="1">
    <source>
        <dbReference type="EMBL" id="SVC49650.1"/>
    </source>
</evidence>
<feature type="non-terminal residue" evidence="1">
    <location>
        <position position="192"/>
    </location>
</feature>
<gene>
    <name evidence="1" type="ORF">METZ01_LOCUS302504</name>
</gene>
<proteinExistence type="predicted"/>
<dbReference type="AlphaFoldDB" id="A0A382MLZ8"/>